<dbReference type="EMBL" id="CM037014">
    <property type="protein sequence ID" value="KAH7687246.1"/>
    <property type="molecule type" value="Genomic_DNA"/>
</dbReference>
<sequence>MKTTARTIRKNQKKKNLLESNLEGFKCLFETVP</sequence>
<organism evidence="1 2">
    <name type="scientific">Dioscorea alata</name>
    <name type="common">Purple yam</name>
    <dbReference type="NCBI Taxonomy" id="55571"/>
    <lineage>
        <taxon>Eukaryota</taxon>
        <taxon>Viridiplantae</taxon>
        <taxon>Streptophyta</taxon>
        <taxon>Embryophyta</taxon>
        <taxon>Tracheophyta</taxon>
        <taxon>Spermatophyta</taxon>
        <taxon>Magnoliopsida</taxon>
        <taxon>Liliopsida</taxon>
        <taxon>Dioscoreales</taxon>
        <taxon>Dioscoreaceae</taxon>
        <taxon>Dioscorea</taxon>
    </lineage>
</organism>
<comment type="caution">
    <text evidence="1">The sequence shown here is derived from an EMBL/GenBank/DDBJ whole genome shotgun (WGS) entry which is preliminary data.</text>
</comment>
<protein>
    <submittedName>
        <fullName evidence="1">Uncharacterized protein</fullName>
    </submittedName>
</protein>
<keyword evidence="2" id="KW-1185">Reference proteome</keyword>
<evidence type="ECO:0000313" key="1">
    <source>
        <dbReference type="EMBL" id="KAH7687246.1"/>
    </source>
</evidence>
<dbReference type="Proteomes" id="UP000827976">
    <property type="component" value="Chromosome 4"/>
</dbReference>
<proteinExistence type="predicted"/>
<evidence type="ECO:0000313" key="2">
    <source>
        <dbReference type="Proteomes" id="UP000827976"/>
    </source>
</evidence>
<accession>A0ACB7WHR2</accession>
<reference evidence="2" key="1">
    <citation type="journal article" date="2022" name="Nat. Commun.">
        <title>Chromosome evolution and the genetic basis of agronomically important traits in greater yam.</title>
        <authorList>
            <person name="Bredeson J.V."/>
            <person name="Lyons J.B."/>
            <person name="Oniyinde I.O."/>
            <person name="Okereke N.R."/>
            <person name="Kolade O."/>
            <person name="Nnabue I."/>
            <person name="Nwadili C.O."/>
            <person name="Hribova E."/>
            <person name="Parker M."/>
            <person name="Nwogha J."/>
            <person name="Shu S."/>
            <person name="Carlson J."/>
            <person name="Kariba R."/>
            <person name="Muthemba S."/>
            <person name="Knop K."/>
            <person name="Barton G.J."/>
            <person name="Sherwood A.V."/>
            <person name="Lopez-Montes A."/>
            <person name="Asiedu R."/>
            <person name="Jamnadass R."/>
            <person name="Muchugi A."/>
            <person name="Goodstein D."/>
            <person name="Egesi C.N."/>
            <person name="Featherston J."/>
            <person name="Asfaw A."/>
            <person name="Simpson G.G."/>
            <person name="Dolezel J."/>
            <person name="Hendre P.S."/>
            <person name="Van Deynze A."/>
            <person name="Kumar P.L."/>
            <person name="Obidiegwu J.E."/>
            <person name="Bhattacharjee R."/>
            <person name="Rokhsar D.S."/>
        </authorList>
    </citation>
    <scope>NUCLEOTIDE SEQUENCE [LARGE SCALE GENOMIC DNA]</scope>
    <source>
        <strain evidence="2">cv. TDa95/00328</strain>
    </source>
</reference>
<gene>
    <name evidence="1" type="ORF">IHE45_04G155800</name>
</gene>
<name>A0ACB7WHR2_DIOAL</name>